<dbReference type="GO" id="GO:0008466">
    <property type="term" value="F:glycogenin glucosyltransferase activity"/>
    <property type="evidence" value="ECO:0007669"/>
    <property type="project" value="UniProtKB-EC"/>
</dbReference>
<sequence length="264" mass="31006">FEQSLIETCLNRVYSKNKIALTTIVANEKFVLSSKKLIKSVIANTRGIEYDKIIIEVDEFPLKNEWKDDLLKAGWDLVCTVKRIQIYNETRLASRYRTVFTKLILFNMTQYDGIVFIDSDAFAIGDITSLFYFHNILDNNNYYLAVGPNYAFKGNYAKTEFNSGVFTLRPNKTEFDRLQKLCLSDLSHIGLGQADQNFLNYYYKDKWINIGFKFNFLTYPLLNYNFTYEFIIKNTRIIHFAGAKPWSCYPQLKFICKLWNDIKV</sequence>
<feature type="non-terminal residue" evidence="3">
    <location>
        <position position="1"/>
    </location>
</feature>
<name>A0A814FLB3_9BILA</name>
<reference evidence="3" key="1">
    <citation type="submission" date="2021-02" db="EMBL/GenBank/DDBJ databases">
        <authorList>
            <person name="Nowell W R."/>
        </authorList>
    </citation>
    <scope>NUCLEOTIDE SEQUENCE</scope>
    <source>
        <strain evidence="3">Ploen Becks lab</strain>
    </source>
</reference>
<comment type="similarity">
    <text evidence="1">Belongs to the glycosyltransferase 8 family. Glycogenin subfamily.</text>
</comment>
<dbReference type="InterPro" id="IPR002495">
    <property type="entry name" value="Glyco_trans_8"/>
</dbReference>
<proteinExistence type="inferred from homology"/>
<dbReference type="GO" id="GO:0005978">
    <property type="term" value="P:glycogen biosynthetic process"/>
    <property type="evidence" value="ECO:0007669"/>
    <property type="project" value="UniProtKB-ARBA"/>
</dbReference>
<evidence type="ECO:0000313" key="4">
    <source>
        <dbReference type="Proteomes" id="UP000663879"/>
    </source>
</evidence>
<dbReference type="SUPFAM" id="SSF53448">
    <property type="entry name" value="Nucleotide-diphospho-sugar transferases"/>
    <property type="match status" value="1"/>
</dbReference>
<comment type="caution">
    <text evidence="3">The sequence shown here is derived from an EMBL/GenBank/DDBJ whole genome shotgun (WGS) entry which is preliminary data.</text>
</comment>
<dbReference type="Gene3D" id="3.90.550.10">
    <property type="entry name" value="Spore Coat Polysaccharide Biosynthesis Protein SpsA, Chain A"/>
    <property type="match status" value="1"/>
</dbReference>
<evidence type="ECO:0000256" key="2">
    <source>
        <dbReference type="ARBA" id="ARBA00038934"/>
    </source>
</evidence>
<dbReference type="Proteomes" id="UP000663879">
    <property type="component" value="Unassembled WGS sequence"/>
</dbReference>
<evidence type="ECO:0000313" key="3">
    <source>
        <dbReference type="EMBL" id="CAF0981662.1"/>
    </source>
</evidence>
<dbReference type="AlphaFoldDB" id="A0A814FLB3"/>
<protein>
    <recommendedName>
        <fullName evidence="2">glycogenin glucosyltransferase</fullName>
        <ecNumber evidence="2">2.4.1.186</ecNumber>
    </recommendedName>
</protein>
<dbReference type="EC" id="2.4.1.186" evidence="2"/>
<dbReference type="OrthoDB" id="2014201at2759"/>
<keyword evidence="4" id="KW-1185">Reference proteome</keyword>
<dbReference type="EMBL" id="CAJNOC010003418">
    <property type="protein sequence ID" value="CAF0981662.1"/>
    <property type="molecule type" value="Genomic_DNA"/>
</dbReference>
<dbReference type="PANTHER" id="PTHR11183">
    <property type="entry name" value="GLYCOGENIN SUBFAMILY MEMBER"/>
    <property type="match status" value="1"/>
</dbReference>
<dbReference type="InterPro" id="IPR050587">
    <property type="entry name" value="GNT1/Glycosyltrans_8"/>
</dbReference>
<dbReference type="Pfam" id="PF01501">
    <property type="entry name" value="Glyco_transf_8"/>
    <property type="match status" value="1"/>
</dbReference>
<accession>A0A814FLB3</accession>
<evidence type="ECO:0000256" key="1">
    <source>
        <dbReference type="ARBA" id="ARBA00038162"/>
    </source>
</evidence>
<gene>
    <name evidence="3" type="ORF">OXX778_LOCUS15453</name>
</gene>
<dbReference type="InterPro" id="IPR029044">
    <property type="entry name" value="Nucleotide-diphossugar_trans"/>
</dbReference>
<organism evidence="3 4">
    <name type="scientific">Brachionus calyciflorus</name>
    <dbReference type="NCBI Taxonomy" id="104777"/>
    <lineage>
        <taxon>Eukaryota</taxon>
        <taxon>Metazoa</taxon>
        <taxon>Spiralia</taxon>
        <taxon>Gnathifera</taxon>
        <taxon>Rotifera</taxon>
        <taxon>Eurotatoria</taxon>
        <taxon>Monogononta</taxon>
        <taxon>Pseudotrocha</taxon>
        <taxon>Ploima</taxon>
        <taxon>Brachionidae</taxon>
        <taxon>Brachionus</taxon>
    </lineage>
</organism>